<evidence type="ECO:0000256" key="1">
    <source>
        <dbReference type="ARBA" id="ARBA00022679"/>
    </source>
</evidence>
<evidence type="ECO:0000313" key="4">
    <source>
        <dbReference type="Proteomes" id="UP000194420"/>
    </source>
</evidence>
<dbReference type="Proteomes" id="UP000194420">
    <property type="component" value="Unassembled WGS sequence"/>
</dbReference>
<feature type="domain" description="Methyltransferase" evidence="2">
    <location>
        <begin position="55"/>
        <end position="152"/>
    </location>
</feature>
<dbReference type="Pfam" id="PF13649">
    <property type="entry name" value="Methyltransf_25"/>
    <property type="match status" value="1"/>
</dbReference>
<sequence length="228" mass="24910">MKSAAVPPKEREFTPPLGKSWLTPFYDRAIAVFTRERRWRRAIVEKAALLPGDKVIDVGCGTGTLLRALMANCPEAGFIGVEPDPAALAIAQRKFGAGADMVRWHNGFLDSLELSDGWRPNKIVSSLVLHQVPVSQKRAILDQIENLLAPGGMALIADYMRQDAPLMRALFRSSVQLLDGVKDTQPSADGAVEKLLAEIFADAELLDRIHTATGTISLWRGIKKGNAQ</sequence>
<evidence type="ECO:0000313" key="3">
    <source>
        <dbReference type="EMBL" id="SMQ74027.1"/>
    </source>
</evidence>
<keyword evidence="4" id="KW-1185">Reference proteome</keyword>
<keyword evidence="3" id="KW-0489">Methyltransferase</keyword>
<gene>
    <name evidence="3" type="ORF">SAMN06297468_2407</name>
</gene>
<dbReference type="InterPro" id="IPR029063">
    <property type="entry name" value="SAM-dependent_MTases_sf"/>
</dbReference>
<keyword evidence="1" id="KW-0808">Transferase</keyword>
<dbReference type="EMBL" id="FXWG01000003">
    <property type="protein sequence ID" value="SMQ74027.1"/>
    <property type="molecule type" value="Genomic_DNA"/>
</dbReference>
<evidence type="ECO:0000259" key="2">
    <source>
        <dbReference type="Pfam" id="PF13649"/>
    </source>
</evidence>
<name>A0A1Y6FH33_9SPHN</name>
<reference evidence="4" key="1">
    <citation type="submission" date="2017-04" db="EMBL/GenBank/DDBJ databases">
        <authorList>
            <person name="Varghese N."/>
            <person name="Submissions S."/>
        </authorList>
    </citation>
    <scope>NUCLEOTIDE SEQUENCE [LARGE SCALE GENOMIC DNA]</scope>
</reference>
<dbReference type="RefSeq" id="WP_086438291.1">
    <property type="nucleotide sequence ID" value="NZ_FXWG01000003.1"/>
</dbReference>
<dbReference type="GO" id="GO:0008168">
    <property type="term" value="F:methyltransferase activity"/>
    <property type="evidence" value="ECO:0007669"/>
    <property type="project" value="UniProtKB-KW"/>
</dbReference>
<dbReference type="GO" id="GO:0032259">
    <property type="term" value="P:methylation"/>
    <property type="evidence" value="ECO:0007669"/>
    <property type="project" value="UniProtKB-KW"/>
</dbReference>
<dbReference type="InterPro" id="IPR041698">
    <property type="entry name" value="Methyltransf_25"/>
</dbReference>
<dbReference type="PANTHER" id="PTHR43861">
    <property type="entry name" value="TRANS-ACONITATE 2-METHYLTRANSFERASE-RELATED"/>
    <property type="match status" value="1"/>
</dbReference>
<dbReference type="CDD" id="cd02440">
    <property type="entry name" value="AdoMet_MTases"/>
    <property type="match status" value="1"/>
</dbReference>
<proteinExistence type="predicted"/>
<keyword evidence="3" id="KW-0830">Ubiquinone</keyword>
<dbReference type="AlphaFoldDB" id="A0A1Y6FH33"/>
<organism evidence="3 4">
    <name type="scientific">Altererythrobacter xiamenensis</name>
    <dbReference type="NCBI Taxonomy" id="1316679"/>
    <lineage>
        <taxon>Bacteria</taxon>
        <taxon>Pseudomonadati</taxon>
        <taxon>Pseudomonadota</taxon>
        <taxon>Alphaproteobacteria</taxon>
        <taxon>Sphingomonadales</taxon>
        <taxon>Erythrobacteraceae</taxon>
        <taxon>Altererythrobacter</taxon>
    </lineage>
</organism>
<dbReference type="OrthoDB" id="9795634at2"/>
<accession>A0A1Y6FH33</accession>
<dbReference type="Gene3D" id="3.40.50.150">
    <property type="entry name" value="Vaccinia Virus protein VP39"/>
    <property type="match status" value="1"/>
</dbReference>
<protein>
    <submittedName>
        <fullName evidence="3">Ubiquinone/menaquinone biosynthesis C-methylase UbiE</fullName>
    </submittedName>
</protein>
<dbReference type="SUPFAM" id="SSF53335">
    <property type="entry name" value="S-adenosyl-L-methionine-dependent methyltransferases"/>
    <property type="match status" value="1"/>
</dbReference>